<dbReference type="WBParaSite" id="PSU_v2.g10712.t1">
    <property type="protein sequence ID" value="PSU_v2.g10712.t1"/>
    <property type="gene ID" value="PSU_v2.g10712"/>
</dbReference>
<dbReference type="InterPro" id="IPR011009">
    <property type="entry name" value="Kinase-like_dom_sf"/>
</dbReference>
<dbReference type="Proteomes" id="UP000887577">
    <property type="component" value="Unplaced"/>
</dbReference>
<keyword evidence="1" id="KW-1185">Reference proteome</keyword>
<evidence type="ECO:0000313" key="2">
    <source>
        <dbReference type="WBParaSite" id="PSU_v2.g10712.t1"/>
    </source>
</evidence>
<proteinExistence type="predicted"/>
<dbReference type="SUPFAM" id="SSF56112">
    <property type="entry name" value="Protein kinase-like (PK-like)"/>
    <property type="match status" value="1"/>
</dbReference>
<dbReference type="AlphaFoldDB" id="A0A914XUS3"/>
<protein>
    <submittedName>
        <fullName evidence="2">Protein kinase domain-containing protein</fullName>
    </submittedName>
</protein>
<name>A0A914XUS3_9BILA</name>
<accession>A0A914XUS3</accession>
<organism evidence="1 2">
    <name type="scientific">Panagrolaimus superbus</name>
    <dbReference type="NCBI Taxonomy" id="310955"/>
    <lineage>
        <taxon>Eukaryota</taxon>
        <taxon>Metazoa</taxon>
        <taxon>Ecdysozoa</taxon>
        <taxon>Nematoda</taxon>
        <taxon>Chromadorea</taxon>
        <taxon>Rhabditida</taxon>
        <taxon>Tylenchina</taxon>
        <taxon>Panagrolaimomorpha</taxon>
        <taxon>Panagrolaimoidea</taxon>
        <taxon>Panagrolaimidae</taxon>
        <taxon>Panagrolaimus</taxon>
    </lineage>
</organism>
<dbReference type="Gene3D" id="3.30.200.20">
    <property type="entry name" value="Phosphorylase Kinase, domain 1"/>
    <property type="match status" value="1"/>
</dbReference>
<sequence length="86" mass="10040">MPTPKNFNITEFKYNNQVLRALSPERYDPLTVLETDTFSLTVKAWDNDNNKYVLLKKVFNPLSSAYDSKKIYREIALASKVRHKNS</sequence>
<reference evidence="2" key="1">
    <citation type="submission" date="2022-11" db="UniProtKB">
        <authorList>
            <consortium name="WormBaseParasite"/>
        </authorList>
    </citation>
    <scope>IDENTIFICATION</scope>
</reference>
<evidence type="ECO:0000313" key="1">
    <source>
        <dbReference type="Proteomes" id="UP000887577"/>
    </source>
</evidence>